<keyword evidence="6 7" id="KW-0456">Lyase</keyword>
<dbReference type="GO" id="GO:0004664">
    <property type="term" value="F:prephenate dehydratase activity"/>
    <property type="evidence" value="ECO:0007669"/>
    <property type="project" value="InterPro"/>
</dbReference>
<dbReference type="InterPro" id="IPR001086">
    <property type="entry name" value="Preph_deHydtase"/>
</dbReference>
<dbReference type="PROSITE" id="PS00858">
    <property type="entry name" value="PREPHENATE_DEHYDR_2"/>
    <property type="match status" value="2"/>
</dbReference>
<feature type="domain" description="Prephenate dehydratase" evidence="9">
    <location>
        <begin position="75"/>
        <end position="251"/>
    </location>
</feature>
<comment type="catalytic activity">
    <reaction evidence="7">
        <text>L-arogenate + H(+) = L-phenylalanine + CO2 + H2O</text>
        <dbReference type="Rhea" id="RHEA:12536"/>
        <dbReference type="ChEBI" id="CHEBI:15377"/>
        <dbReference type="ChEBI" id="CHEBI:15378"/>
        <dbReference type="ChEBI" id="CHEBI:16526"/>
        <dbReference type="ChEBI" id="CHEBI:58095"/>
        <dbReference type="ChEBI" id="CHEBI:58180"/>
        <dbReference type="EC" id="4.2.1.91"/>
    </reaction>
</comment>
<dbReference type="Gene3D" id="3.30.70.260">
    <property type="match status" value="2"/>
</dbReference>
<dbReference type="AlphaFoldDB" id="A0AAW1PV48"/>
<accession>A0AAW1PV48</accession>
<dbReference type="SUPFAM" id="SSF53850">
    <property type="entry name" value="Periplasmic binding protein-like II"/>
    <property type="match status" value="2"/>
</dbReference>
<organism evidence="11 12">
    <name type="scientific">Symbiochloris irregularis</name>
    <dbReference type="NCBI Taxonomy" id="706552"/>
    <lineage>
        <taxon>Eukaryota</taxon>
        <taxon>Viridiplantae</taxon>
        <taxon>Chlorophyta</taxon>
        <taxon>core chlorophytes</taxon>
        <taxon>Trebouxiophyceae</taxon>
        <taxon>Trebouxiales</taxon>
        <taxon>Trebouxiaceae</taxon>
        <taxon>Symbiochloris</taxon>
    </lineage>
</organism>
<dbReference type="CDD" id="cd13631">
    <property type="entry name" value="PBP2_Ct-PDT_like"/>
    <property type="match status" value="2"/>
</dbReference>
<sequence>MKAAWAARAADAVASTSRQGSDRQAKRQYSGSQPPSKLSRSSLLRSGSALTSEAIARALGRQEENNLQDRVSENRVAYQGMPGAFSEQAARQACPDSEPTPCEHAEMAFQLLTQWLVERAVLPIENAQGGSIHAVYDLLMRYRLHIVGEVSMDVQHCLAARPGVRREDVKRVMSHPNALAQCSSYLHSWPGVVRETASDTAAAAKAVAQQGLRDSAAIASEPAAQMYGLEILDRNIQDTSSNITRFIVLARDAMTPAPTDTRRFKTSIVFSLPGDEESGQLFKALSVFALRDIDMTKIESRPQKSQPIASAQSNLLGQRFQYLFYVDFAASLSDPTAQNALRHLQEIAPFMRVLGTYPLDEMASMAGSLDNSAMQTLKRQLMGSRSNGASPAASIEPPAEPVPIPAAPIVPAPLEKERKPAGLSVAYQGMPGAYSEMAARKAVAGCEPLPCDQFEVAFQALDGWIADRAVLPIENSLGGSIHAVYDLLIRYRAHIVGEVTVDVNHQLLALPGIKLSDITRVISHWQALAQVDGYLRALPGVVRQAVDDTAGAAELIAKNQWRDVAAVASVRAGELYGLETLDSNIQDNPNNITRFLLLARDPLITQPNDKRQFKTSIVFSMPERAGQLFKALSVFALRGIDLTKIESRPLQSRPLVPFDTPSAPARGARFNYLFHIDILANLADEKAQNALRHLQEIAPFMRVLGCYPMYVEAHVRK</sequence>
<feature type="domain" description="ACT" evidence="10">
    <location>
        <begin position="269"/>
        <end position="358"/>
    </location>
</feature>
<dbReference type="FunFam" id="3.40.190.10:FF:000031">
    <property type="entry name" value="Arogenate dehydratase"/>
    <property type="match status" value="1"/>
</dbReference>
<dbReference type="Gene3D" id="3.40.190.10">
    <property type="entry name" value="Periplasmic binding protein-like II"/>
    <property type="match status" value="4"/>
</dbReference>
<feature type="region of interest" description="Disordered" evidence="8">
    <location>
        <begin position="1"/>
        <end position="45"/>
    </location>
</feature>
<dbReference type="InterPro" id="IPR018528">
    <property type="entry name" value="Preph_deHydtase_CS"/>
</dbReference>
<keyword evidence="12" id="KW-1185">Reference proteome</keyword>
<comment type="subcellular location">
    <subcellularLocation>
        <location evidence="7">Plastid</location>
        <location evidence="7">Chloroplast stroma</location>
    </subcellularLocation>
</comment>
<comment type="function">
    <text evidence="7">Converts the prephenate produced from the shikimate-chorismate pathway into phenylalanine.</text>
</comment>
<evidence type="ECO:0000256" key="6">
    <source>
        <dbReference type="ARBA" id="ARBA00023239"/>
    </source>
</evidence>
<keyword evidence="7" id="KW-0809">Transit peptide</keyword>
<keyword evidence="7" id="KW-0150">Chloroplast</keyword>
<dbReference type="Proteomes" id="UP001465755">
    <property type="component" value="Unassembled WGS sequence"/>
</dbReference>
<evidence type="ECO:0000256" key="3">
    <source>
        <dbReference type="ARBA" id="ARBA00022605"/>
    </source>
</evidence>
<keyword evidence="5 7" id="KW-0584">Phenylalanine biosynthesis</keyword>
<keyword evidence="4 7" id="KW-0057">Aromatic amino acid biosynthesis</keyword>
<feature type="compositionally biased region" description="Low complexity" evidence="8">
    <location>
        <begin position="1"/>
        <end position="14"/>
    </location>
</feature>
<dbReference type="InterPro" id="IPR045865">
    <property type="entry name" value="ACT-like_dom_sf"/>
</dbReference>
<keyword evidence="7" id="KW-0934">Plastid</keyword>
<dbReference type="NCBIfam" id="NF008865">
    <property type="entry name" value="PRK11898.1"/>
    <property type="match status" value="1"/>
</dbReference>
<dbReference type="GO" id="GO:0009094">
    <property type="term" value="P:L-phenylalanine biosynthetic process"/>
    <property type="evidence" value="ECO:0007669"/>
    <property type="project" value="UniProtKB-KW"/>
</dbReference>
<dbReference type="InterPro" id="IPR002912">
    <property type="entry name" value="ACT_dom"/>
</dbReference>
<dbReference type="GO" id="GO:0009570">
    <property type="term" value="C:chloroplast stroma"/>
    <property type="evidence" value="ECO:0007669"/>
    <property type="project" value="UniProtKB-SubCell"/>
</dbReference>
<feature type="domain" description="ACT" evidence="10">
    <location>
        <begin position="616"/>
        <end position="708"/>
    </location>
</feature>
<evidence type="ECO:0000313" key="11">
    <source>
        <dbReference type="EMBL" id="KAK9813426.1"/>
    </source>
</evidence>
<dbReference type="CDD" id="cd04905">
    <property type="entry name" value="ACT_CM-PDT"/>
    <property type="match status" value="2"/>
</dbReference>
<feature type="compositionally biased region" description="Low complexity" evidence="8">
    <location>
        <begin position="30"/>
        <end position="45"/>
    </location>
</feature>
<keyword evidence="3 7" id="KW-0028">Amino-acid biosynthesis</keyword>
<reference evidence="11 12" key="1">
    <citation type="journal article" date="2024" name="Nat. Commun.">
        <title>Phylogenomics reveals the evolutionary origins of lichenization in chlorophyte algae.</title>
        <authorList>
            <person name="Puginier C."/>
            <person name="Libourel C."/>
            <person name="Otte J."/>
            <person name="Skaloud P."/>
            <person name="Haon M."/>
            <person name="Grisel S."/>
            <person name="Petersen M."/>
            <person name="Berrin J.G."/>
            <person name="Delaux P.M."/>
            <person name="Dal Grande F."/>
            <person name="Keller J."/>
        </authorList>
    </citation>
    <scope>NUCLEOTIDE SEQUENCE [LARGE SCALE GENOMIC DNA]</scope>
    <source>
        <strain evidence="11 12">SAG 2036</strain>
    </source>
</reference>
<evidence type="ECO:0000256" key="2">
    <source>
        <dbReference type="ARBA" id="ARBA00013259"/>
    </source>
</evidence>
<evidence type="ECO:0000256" key="1">
    <source>
        <dbReference type="ARBA" id="ARBA00004929"/>
    </source>
</evidence>
<name>A0AAW1PV48_9CHLO</name>
<evidence type="ECO:0000313" key="12">
    <source>
        <dbReference type="Proteomes" id="UP001465755"/>
    </source>
</evidence>
<dbReference type="EMBL" id="JALJOQ010000005">
    <property type="protein sequence ID" value="KAK9813426.1"/>
    <property type="molecule type" value="Genomic_DNA"/>
</dbReference>
<protein>
    <recommendedName>
        <fullName evidence="2 7">Arogenate dehydratase</fullName>
        <ecNumber evidence="2 7">4.2.1.91</ecNumber>
    </recommendedName>
</protein>
<dbReference type="Pfam" id="PF00800">
    <property type="entry name" value="PDT"/>
    <property type="match status" value="2"/>
</dbReference>
<comment type="pathway">
    <text evidence="1 7">Amino-acid biosynthesis; L-phenylalanine biosynthesis; L-phenylalanine from L-arogenate: step 1/1.</text>
</comment>
<evidence type="ECO:0000256" key="4">
    <source>
        <dbReference type="ARBA" id="ARBA00023141"/>
    </source>
</evidence>
<feature type="domain" description="Prephenate dehydratase" evidence="9">
    <location>
        <begin position="424"/>
        <end position="600"/>
    </location>
</feature>
<evidence type="ECO:0000259" key="10">
    <source>
        <dbReference type="PROSITE" id="PS51671"/>
    </source>
</evidence>
<comment type="caution">
    <text evidence="11">The sequence shown here is derived from an EMBL/GenBank/DDBJ whole genome shotgun (WGS) entry which is preliminary data.</text>
</comment>
<dbReference type="PANTHER" id="PTHR21022">
    <property type="entry name" value="PREPHENATE DEHYDRATASE P PROTEIN"/>
    <property type="match status" value="1"/>
</dbReference>
<evidence type="ECO:0000259" key="9">
    <source>
        <dbReference type="PROSITE" id="PS51171"/>
    </source>
</evidence>
<dbReference type="PROSITE" id="PS51171">
    <property type="entry name" value="PREPHENATE_DEHYDR_3"/>
    <property type="match status" value="2"/>
</dbReference>
<dbReference type="EC" id="4.2.1.91" evidence="2 7"/>
<dbReference type="SUPFAM" id="SSF55021">
    <property type="entry name" value="ACT-like"/>
    <property type="match status" value="2"/>
</dbReference>
<evidence type="ECO:0000256" key="7">
    <source>
        <dbReference type="RuleBase" id="RU363004"/>
    </source>
</evidence>
<gene>
    <name evidence="11" type="ORF">WJX73_007997</name>
</gene>
<dbReference type="PROSITE" id="PS00857">
    <property type="entry name" value="PREPHENATE_DEHYDR_1"/>
    <property type="match status" value="2"/>
</dbReference>
<evidence type="ECO:0000256" key="8">
    <source>
        <dbReference type="SAM" id="MobiDB-lite"/>
    </source>
</evidence>
<evidence type="ECO:0000256" key="5">
    <source>
        <dbReference type="ARBA" id="ARBA00023222"/>
    </source>
</evidence>
<dbReference type="PANTHER" id="PTHR21022:SF19">
    <property type="entry name" value="PREPHENATE DEHYDRATASE-RELATED"/>
    <property type="match status" value="1"/>
</dbReference>
<dbReference type="PROSITE" id="PS51671">
    <property type="entry name" value="ACT"/>
    <property type="match status" value="2"/>
</dbReference>
<proteinExistence type="predicted"/>
<dbReference type="GO" id="GO:0047769">
    <property type="term" value="F:arogenate dehydratase activity"/>
    <property type="evidence" value="ECO:0007669"/>
    <property type="project" value="UniProtKB-UniRule"/>
</dbReference>